<dbReference type="AlphaFoldDB" id="R4SJF8"/>
<evidence type="ECO:0000313" key="3">
    <source>
        <dbReference type="Proteomes" id="UP000013968"/>
    </source>
</evidence>
<dbReference type="Pfam" id="PF04299">
    <property type="entry name" value="FMN_bind_2"/>
    <property type="match status" value="1"/>
</dbReference>
<gene>
    <name evidence="2" type="primary">paiB</name>
    <name evidence="2" type="ORF">AORI_1160</name>
</gene>
<dbReference type="KEGG" id="aoi:AORI_1160"/>
<dbReference type="PATRIC" id="fig|1156913.3.peg.1187"/>
<dbReference type="HOGENOM" id="CLU_1329665_0_0_11"/>
<keyword evidence="3" id="KW-1185">Reference proteome</keyword>
<dbReference type="EMBL" id="CP003410">
    <property type="protein sequence ID" value="AGM03749.1"/>
    <property type="molecule type" value="Genomic_DNA"/>
</dbReference>
<sequence>MDLSQVHFSCSASGMLIHPWDAAHDDAEWRAWLSTHDFGQLIAGGAGRDLPIVNPVHFVYDGDRTVLLHLARPNPVWPLLEEHPRALLAVIDDHTYIRSGWNTPADPPHGVPTSYYSSVQLECDVRLIDDAAEKAALLDRQLAHFEPGSDRLGVSVTEAPDKRLLPGIRGVELTVTGVRAKFKFGGNKQPADRSRIDAELARRDGPMDARARAQLARRER</sequence>
<organism evidence="2 3">
    <name type="scientific">Amycolatopsis keratiniphila</name>
    <dbReference type="NCBI Taxonomy" id="129921"/>
    <lineage>
        <taxon>Bacteria</taxon>
        <taxon>Bacillati</taxon>
        <taxon>Actinomycetota</taxon>
        <taxon>Actinomycetes</taxon>
        <taxon>Pseudonocardiales</taxon>
        <taxon>Pseudonocardiaceae</taxon>
        <taxon>Amycolatopsis</taxon>
        <taxon>Amycolatopsis japonica group</taxon>
    </lineage>
</organism>
<dbReference type="Proteomes" id="UP000013968">
    <property type="component" value="Chromosome"/>
</dbReference>
<dbReference type="SUPFAM" id="SSF50475">
    <property type="entry name" value="FMN-binding split barrel"/>
    <property type="match status" value="1"/>
</dbReference>
<accession>R4SJF8</accession>
<proteinExistence type="predicted"/>
<evidence type="ECO:0000256" key="1">
    <source>
        <dbReference type="SAM" id="MobiDB-lite"/>
    </source>
</evidence>
<protein>
    <submittedName>
        <fullName evidence="2">Transcriptional regulator</fullName>
    </submittedName>
</protein>
<evidence type="ECO:0000313" key="2">
    <source>
        <dbReference type="EMBL" id="AGM03749.1"/>
    </source>
</evidence>
<dbReference type="PANTHER" id="PTHR35802">
    <property type="entry name" value="PROTEASE SYNTHASE AND SPORULATION PROTEIN PAI 2"/>
    <property type="match status" value="1"/>
</dbReference>
<dbReference type="Gene3D" id="2.30.110.10">
    <property type="entry name" value="Electron Transport, Fmn-binding Protein, Chain A"/>
    <property type="match status" value="1"/>
</dbReference>
<feature type="region of interest" description="Disordered" evidence="1">
    <location>
        <begin position="186"/>
        <end position="220"/>
    </location>
</feature>
<feature type="compositionally biased region" description="Basic and acidic residues" evidence="1">
    <location>
        <begin position="190"/>
        <end position="220"/>
    </location>
</feature>
<dbReference type="PANTHER" id="PTHR35802:SF1">
    <property type="entry name" value="PROTEASE SYNTHASE AND SPORULATION PROTEIN PAI 2"/>
    <property type="match status" value="1"/>
</dbReference>
<reference evidence="2 3" key="1">
    <citation type="journal article" date="2013" name="BMC Genomics">
        <title>ContigScape: a Cytoscape plugin facilitating microbial genome gap closing.</title>
        <authorList>
            <person name="Tang B."/>
            <person name="Wang Q."/>
            <person name="Yang M."/>
            <person name="Xie F."/>
            <person name="Zhu Y."/>
            <person name="Zhuo Y."/>
            <person name="Wang S."/>
            <person name="Gao H."/>
            <person name="Ding X."/>
            <person name="Zhang L."/>
            <person name="Zhao G."/>
            <person name="Zheng H."/>
        </authorList>
    </citation>
    <scope>NUCLEOTIDE SEQUENCE [LARGE SCALE GENOMIC DNA]</scope>
    <source>
        <strain evidence="2 3">HCCB10007</strain>
    </source>
</reference>
<dbReference type="InterPro" id="IPR012349">
    <property type="entry name" value="Split_barrel_FMN-bd"/>
</dbReference>
<name>R4SJF8_9PSEU</name>
<dbReference type="InterPro" id="IPR007396">
    <property type="entry name" value="TR_PAI2-type"/>
</dbReference>